<evidence type="ECO:0000313" key="2">
    <source>
        <dbReference type="EMBL" id="RUM95610.1"/>
    </source>
</evidence>
<feature type="domain" description="Autotransporter" evidence="1">
    <location>
        <begin position="107"/>
        <end position="384"/>
    </location>
</feature>
<reference evidence="2 3" key="1">
    <citation type="submission" date="2018-11" db="EMBL/GenBank/DDBJ databases">
        <title>Pseudaminobacter arsenicus sp. nov., an arsenic-resistant bacterium isolated from arsenic-rich aquifers.</title>
        <authorList>
            <person name="Mu Y."/>
        </authorList>
    </citation>
    <scope>NUCLEOTIDE SEQUENCE [LARGE SCALE GENOMIC DNA]</scope>
    <source>
        <strain evidence="2 3">CB3</strain>
    </source>
</reference>
<evidence type="ECO:0000259" key="1">
    <source>
        <dbReference type="PROSITE" id="PS51208"/>
    </source>
</evidence>
<dbReference type="SMART" id="SM00869">
    <property type="entry name" value="Autotransporter"/>
    <property type="match status" value="1"/>
</dbReference>
<dbReference type="AlphaFoldDB" id="A0A432V0C3"/>
<comment type="caution">
    <text evidence="2">The sequence shown here is derived from an EMBL/GenBank/DDBJ whole genome shotgun (WGS) entry which is preliminary data.</text>
</comment>
<dbReference type="Pfam" id="PF03797">
    <property type="entry name" value="Autotransporter"/>
    <property type="match status" value="1"/>
</dbReference>
<dbReference type="InterPro" id="IPR006315">
    <property type="entry name" value="OM_autotransptr_brl_dom"/>
</dbReference>
<dbReference type="InterPro" id="IPR036709">
    <property type="entry name" value="Autotransporte_beta_dom_sf"/>
</dbReference>
<dbReference type="GO" id="GO:0019867">
    <property type="term" value="C:outer membrane"/>
    <property type="evidence" value="ECO:0007669"/>
    <property type="project" value="InterPro"/>
</dbReference>
<dbReference type="PROSITE" id="PS51208">
    <property type="entry name" value="AUTOTRANSPORTER"/>
    <property type="match status" value="1"/>
</dbReference>
<gene>
    <name evidence="2" type="ORF">EET67_22250</name>
</gene>
<name>A0A432V0C3_9HYPH</name>
<dbReference type="SUPFAM" id="SSF103515">
    <property type="entry name" value="Autotransporter"/>
    <property type="match status" value="1"/>
</dbReference>
<evidence type="ECO:0000313" key="3">
    <source>
        <dbReference type="Proteomes" id="UP000281647"/>
    </source>
</evidence>
<dbReference type="Gene3D" id="2.40.128.130">
    <property type="entry name" value="Autotransporter beta-domain"/>
    <property type="match status" value="1"/>
</dbReference>
<accession>A0A432V0C3</accession>
<proteinExistence type="predicted"/>
<sequence length="384" mass="40503">MVRPPCHDGQRTAVDLSIRQIARSAGRARTGLCETRRGAQDPLHRVCSAADTGKLSDGRSYYPRPCRRMPPCFEQENGKSTPSSEAGGWPGHRQLHDRIRQVFNRKLRPAAVGLGGRQITWGGTDGDGNAAELDRSIGGFFTGIDGLVAENVRLGIMTGYSHDSFDVDGRASSGSSDNYHLGLYGGTQMGALGFRSGLAYSWHDIETARSVAFPGFADSLSADYDAGTFQAFGELGYRVDTATASFEPFANLAYVNLHTNGFTEKGGAAALTSPSQTTDATFTTLGVRASTGFDLGGMKATARGMLGWTHAFGDTTPLATPAFAFAGGDAFTIAGVPIAKDAAVLETGLDWNLTEAATLGVAYQGQFGSGATQNGFDATLHVKF</sequence>
<protein>
    <submittedName>
        <fullName evidence="2">Autotransporter domain-containing protein</fullName>
    </submittedName>
</protein>
<dbReference type="EMBL" id="RKST01000035">
    <property type="protein sequence ID" value="RUM95610.1"/>
    <property type="molecule type" value="Genomic_DNA"/>
</dbReference>
<organism evidence="2 3">
    <name type="scientific">Borborobacter arsenicus</name>
    <dbReference type="NCBI Taxonomy" id="1851146"/>
    <lineage>
        <taxon>Bacteria</taxon>
        <taxon>Pseudomonadati</taxon>
        <taxon>Pseudomonadota</taxon>
        <taxon>Alphaproteobacteria</taxon>
        <taxon>Hyphomicrobiales</taxon>
        <taxon>Phyllobacteriaceae</taxon>
        <taxon>Borborobacter</taxon>
    </lineage>
</organism>
<dbReference type="InterPro" id="IPR005546">
    <property type="entry name" value="Autotransporte_beta"/>
</dbReference>
<dbReference type="OrthoDB" id="9804931at2"/>
<dbReference type="NCBIfam" id="TIGR01414">
    <property type="entry name" value="autotrans_barl"/>
    <property type="match status" value="1"/>
</dbReference>
<keyword evidence="3" id="KW-1185">Reference proteome</keyword>
<dbReference type="Proteomes" id="UP000281647">
    <property type="component" value="Unassembled WGS sequence"/>
</dbReference>